<reference evidence="2" key="2">
    <citation type="journal article" date="2022" name="Microb. Genom.">
        <title>A chromosome-scale genome assembly of the tomato pathogen Cladosporium fulvum reveals a compartmentalized genome architecture and the presence of a dispensable chromosome.</title>
        <authorList>
            <person name="Zaccaron A.Z."/>
            <person name="Chen L.H."/>
            <person name="Samaras A."/>
            <person name="Stergiopoulos I."/>
        </authorList>
    </citation>
    <scope>NUCLEOTIDE SEQUENCE</scope>
    <source>
        <strain evidence="2">Race5_Kim</strain>
    </source>
</reference>
<dbReference type="Gene3D" id="1.20.5.170">
    <property type="match status" value="1"/>
</dbReference>
<dbReference type="OrthoDB" id="4161589at2759"/>
<evidence type="ECO:0000256" key="1">
    <source>
        <dbReference type="SAM" id="MobiDB-lite"/>
    </source>
</evidence>
<dbReference type="Proteomes" id="UP000756132">
    <property type="component" value="Chromosome 5"/>
</dbReference>
<dbReference type="KEGG" id="ffu:CLAFUR5_06491"/>
<dbReference type="PANTHER" id="PTHR37012">
    <property type="entry name" value="B-ZIP TRANSCRIPTION FACTOR (EUROFUNG)-RELATED"/>
    <property type="match status" value="1"/>
</dbReference>
<feature type="region of interest" description="Disordered" evidence="1">
    <location>
        <begin position="1"/>
        <end position="121"/>
    </location>
</feature>
<feature type="compositionally biased region" description="Polar residues" evidence="1">
    <location>
        <begin position="273"/>
        <end position="295"/>
    </location>
</feature>
<dbReference type="Pfam" id="PF11905">
    <property type="entry name" value="DUF3425"/>
    <property type="match status" value="1"/>
</dbReference>
<feature type="compositionally biased region" description="Polar residues" evidence="1">
    <location>
        <begin position="69"/>
        <end position="81"/>
    </location>
</feature>
<dbReference type="CDD" id="cd14688">
    <property type="entry name" value="bZIP_YAP"/>
    <property type="match status" value="1"/>
</dbReference>
<gene>
    <name evidence="2" type="ORF">CLAFUR5_06491</name>
</gene>
<evidence type="ECO:0000313" key="2">
    <source>
        <dbReference type="EMBL" id="UJO18103.1"/>
    </source>
</evidence>
<organism evidence="2 3">
    <name type="scientific">Passalora fulva</name>
    <name type="common">Tomato leaf mold</name>
    <name type="synonym">Cladosporium fulvum</name>
    <dbReference type="NCBI Taxonomy" id="5499"/>
    <lineage>
        <taxon>Eukaryota</taxon>
        <taxon>Fungi</taxon>
        <taxon>Dikarya</taxon>
        <taxon>Ascomycota</taxon>
        <taxon>Pezizomycotina</taxon>
        <taxon>Dothideomycetes</taxon>
        <taxon>Dothideomycetidae</taxon>
        <taxon>Mycosphaerellales</taxon>
        <taxon>Mycosphaerellaceae</taxon>
        <taxon>Fulvia</taxon>
    </lineage>
</organism>
<feature type="compositionally biased region" description="Basic and acidic residues" evidence="1">
    <location>
        <begin position="105"/>
        <end position="121"/>
    </location>
</feature>
<sequence>MTLAASDVDMSVGPSKPAMQAPPATATTTSHTASSAPPYPPAGYSPLNLSSPDEPRTAAAAIATANAALSQHHTPTPNNASLGKKRKASGQPGSRGVANLTPDQLAKKRANDREAQRAIRERTRNTIEALERRIRELESQHPYQELQRVAQERDRALADCEELRKRLGSIAGIVGGSQRPDLNELAALTAQQPPLPTNQQNSQNQQAYSTSPQGPTFEQQQHIHPELRSPESSHIQTSPPSRTASTGPAFQAGESTLRRWSPSLNHPPGPHFATTNGVQHDQRPPSSSHVQQHTPNGDRHGLSFLLEPSNSTSSATQSCHSPATPEQPIYARLTNVGRASCPLDYLLIDFHRSRTRMLSEGMSKFDAIGPDYPTFAALIDPNSPEREHQHPVSALLVDMLSKFPDVAELPEKVAVLYVMFLVLRWLICPCADCYERLPTMCRPIQEQYDRTHACWLDYLPWPHMRKTLCTGEREVHFDDWFVPYTKTISLNWHMGDEYVLVPAGDNERPSLKLSPAFETHLRNLSNWNLGSEFQRQYPEFVDETVRIKDNGDS</sequence>
<keyword evidence="3" id="KW-1185">Reference proteome</keyword>
<feature type="compositionally biased region" description="Low complexity" evidence="1">
    <location>
        <begin position="193"/>
        <end position="211"/>
    </location>
</feature>
<feature type="compositionally biased region" description="Low complexity" evidence="1">
    <location>
        <begin position="57"/>
        <end position="68"/>
    </location>
</feature>
<dbReference type="PANTHER" id="PTHR37012:SF2">
    <property type="entry name" value="BZIP DOMAIN-CONTAINING PROTEIN-RELATED"/>
    <property type="match status" value="1"/>
</dbReference>
<dbReference type="InterPro" id="IPR021833">
    <property type="entry name" value="DUF3425"/>
</dbReference>
<evidence type="ECO:0000313" key="3">
    <source>
        <dbReference type="Proteomes" id="UP000756132"/>
    </source>
</evidence>
<feature type="compositionally biased region" description="Basic and acidic residues" evidence="1">
    <location>
        <begin position="221"/>
        <end position="231"/>
    </location>
</feature>
<feature type="compositionally biased region" description="Low complexity" evidence="1">
    <location>
        <begin position="17"/>
        <end position="36"/>
    </location>
</feature>
<evidence type="ECO:0008006" key="4">
    <source>
        <dbReference type="Google" id="ProtNLM"/>
    </source>
</evidence>
<feature type="compositionally biased region" description="Polar residues" evidence="1">
    <location>
        <begin position="308"/>
        <end position="321"/>
    </location>
</feature>
<feature type="compositionally biased region" description="Polar residues" evidence="1">
    <location>
        <begin position="232"/>
        <end position="248"/>
    </location>
</feature>
<reference evidence="2" key="1">
    <citation type="submission" date="2021-12" db="EMBL/GenBank/DDBJ databases">
        <authorList>
            <person name="Zaccaron A."/>
            <person name="Stergiopoulos I."/>
        </authorList>
    </citation>
    <scope>NUCLEOTIDE SEQUENCE</scope>
    <source>
        <strain evidence="2">Race5_Kim</strain>
    </source>
</reference>
<dbReference type="RefSeq" id="XP_047762469.1">
    <property type="nucleotide sequence ID" value="XM_047905639.1"/>
</dbReference>
<proteinExistence type="predicted"/>
<dbReference type="EMBL" id="CP090167">
    <property type="protein sequence ID" value="UJO18103.1"/>
    <property type="molecule type" value="Genomic_DNA"/>
</dbReference>
<name>A0A9Q8P9F4_PASFU</name>
<dbReference type="GeneID" id="71986369"/>
<protein>
    <recommendedName>
        <fullName evidence="4">BZIP transcription factor</fullName>
    </recommendedName>
</protein>
<dbReference type="AlphaFoldDB" id="A0A9Q8P9F4"/>
<accession>A0A9Q8P9F4</accession>
<feature type="region of interest" description="Disordered" evidence="1">
    <location>
        <begin position="193"/>
        <end position="326"/>
    </location>
</feature>